<dbReference type="InterPro" id="IPR017625">
    <property type="entry name" value="PuuE"/>
</dbReference>
<dbReference type="Pfam" id="PF01522">
    <property type="entry name" value="Polysacc_deac_1"/>
    <property type="match status" value="1"/>
</dbReference>
<protein>
    <recommendedName>
        <fullName evidence="3">Chitooligosaccharide deacetylase</fullName>
    </recommendedName>
    <alternativeName>
        <fullName evidence="5">Nodulation protein B</fullName>
    </alternativeName>
</protein>
<dbReference type="InterPro" id="IPR017580">
    <property type="entry name" value="OHCU_decarboxylase-1"/>
</dbReference>
<dbReference type="SUPFAM" id="SSF88713">
    <property type="entry name" value="Glycoside hydrolase/deacetylase"/>
    <property type="match status" value="1"/>
</dbReference>
<feature type="domain" description="NodB homology" evidence="7">
    <location>
        <begin position="74"/>
        <end position="291"/>
    </location>
</feature>
<keyword evidence="4" id="KW-0659">Purine metabolism</keyword>
<evidence type="ECO:0000256" key="2">
    <source>
        <dbReference type="ARBA" id="ARBA00010973"/>
    </source>
</evidence>
<dbReference type="SUPFAM" id="SSF158694">
    <property type="entry name" value="UraD-Like"/>
    <property type="match status" value="1"/>
</dbReference>
<evidence type="ECO:0000256" key="4">
    <source>
        <dbReference type="ARBA" id="ARBA00022631"/>
    </source>
</evidence>
<dbReference type="AlphaFoldDB" id="A0A175R6V6"/>
<evidence type="ECO:0000313" key="8">
    <source>
        <dbReference type="EMBL" id="KTQ95236.1"/>
    </source>
</evidence>
<dbReference type="InterPro" id="IPR011330">
    <property type="entry name" value="Glyco_hydro/deAcase_b/a-brl"/>
</dbReference>
<organism evidence="8 9">
    <name type="scientific">Aureimonas ureilytica</name>
    <dbReference type="NCBI Taxonomy" id="401562"/>
    <lineage>
        <taxon>Bacteria</taxon>
        <taxon>Pseudomonadati</taxon>
        <taxon>Pseudomonadota</taxon>
        <taxon>Alphaproteobacteria</taxon>
        <taxon>Hyphomicrobiales</taxon>
        <taxon>Aurantimonadaceae</taxon>
        <taxon>Aureimonas</taxon>
    </lineage>
</organism>
<gene>
    <name evidence="8" type="ORF">NS226_11760</name>
</gene>
<dbReference type="STRING" id="401562.NS365_16185"/>
<evidence type="ECO:0000256" key="3">
    <source>
        <dbReference type="ARBA" id="ARBA00020071"/>
    </source>
</evidence>
<evidence type="ECO:0000256" key="1">
    <source>
        <dbReference type="ARBA" id="ARBA00003236"/>
    </source>
</evidence>
<reference evidence="8 9" key="1">
    <citation type="journal article" date="2016" name="Front. Microbiol.">
        <title>Genomic Resource of Rice Seed Associated Bacteria.</title>
        <authorList>
            <person name="Midha S."/>
            <person name="Bansal K."/>
            <person name="Sharma S."/>
            <person name="Kumar N."/>
            <person name="Patil P.P."/>
            <person name="Chaudhry V."/>
            <person name="Patil P.B."/>
        </authorList>
    </citation>
    <scope>NUCLEOTIDE SEQUENCE [LARGE SCALE GENOMIC DNA]</scope>
    <source>
        <strain evidence="8 9">NS226</strain>
    </source>
</reference>
<comment type="function">
    <text evidence="1">Is involved in generating a small heat-stable compound (Nod), an acylated oligomer of N-acetylglucosamine, that stimulates mitosis in various plant protoplasts.</text>
</comment>
<dbReference type="OrthoDB" id="9787041at2"/>
<accession>A0A175R6V6</accession>
<dbReference type="Pfam" id="PF09349">
    <property type="entry name" value="OHCU_decarbox"/>
    <property type="match status" value="1"/>
</dbReference>
<evidence type="ECO:0000259" key="7">
    <source>
        <dbReference type="PROSITE" id="PS51677"/>
    </source>
</evidence>
<dbReference type="Proteomes" id="UP000078272">
    <property type="component" value="Unassembled WGS sequence"/>
</dbReference>
<dbReference type="Gene3D" id="3.20.20.370">
    <property type="entry name" value="Glycoside hydrolase/deacetylase"/>
    <property type="match status" value="1"/>
</dbReference>
<dbReference type="CDD" id="cd10977">
    <property type="entry name" value="CE4_PuuE_SpCDA1"/>
    <property type="match status" value="1"/>
</dbReference>
<name>A0A175R6V6_9HYPH</name>
<dbReference type="Gene3D" id="1.10.3330.10">
    <property type="entry name" value="Oxo-4-hydroxy-4-carboxy-5-ureidoimidazoline decarboxylase"/>
    <property type="match status" value="1"/>
</dbReference>
<dbReference type="InterPro" id="IPR036778">
    <property type="entry name" value="OHCU_decarboxylase_sf"/>
</dbReference>
<proteinExistence type="inferred from homology"/>
<dbReference type="PANTHER" id="PTHR43123">
    <property type="entry name" value="POLYSACCHARIDE DEACETYLASE-RELATED"/>
    <property type="match status" value="1"/>
</dbReference>
<dbReference type="PANTHER" id="PTHR43123:SF1">
    <property type="entry name" value="POLYSACCHARIDE DEACETYLASE-RELATED"/>
    <property type="match status" value="1"/>
</dbReference>
<dbReference type="GO" id="GO:0019628">
    <property type="term" value="P:urate catabolic process"/>
    <property type="evidence" value="ECO:0007669"/>
    <property type="project" value="UniProtKB-UniPathway"/>
</dbReference>
<dbReference type="RefSeq" id="WP_058635149.1">
    <property type="nucleotide sequence ID" value="NZ_LDPZ01000023.1"/>
</dbReference>
<dbReference type="EMBL" id="LDPZ01000023">
    <property type="protein sequence ID" value="KTQ95236.1"/>
    <property type="molecule type" value="Genomic_DNA"/>
</dbReference>
<feature type="region of interest" description="Disordered" evidence="6">
    <location>
        <begin position="1"/>
        <end position="24"/>
    </location>
</feature>
<evidence type="ECO:0000256" key="6">
    <source>
        <dbReference type="SAM" id="MobiDB-lite"/>
    </source>
</evidence>
<dbReference type="PATRIC" id="fig|401562.3.peg.1890"/>
<dbReference type="eggNOG" id="COG0726">
    <property type="taxonomic scope" value="Bacteria"/>
</dbReference>
<dbReference type="NCBIfam" id="TIGR03212">
    <property type="entry name" value="uraD_N-term-dom"/>
    <property type="match status" value="1"/>
</dbReference>
<evidence type="ECO:0000313" key="9">
    <source>
        <dbReference type="Proteomes" id="UP000078272"/>
    </source>
</evidence>
<dbReference type="GO" id="GO:0016810">
    <property type="term" value="F:hydrolase activity, acting on carbon-nitrogen (but not peptide) bonds"/>
    <property type="evidence" value="ECO:0007669"/>
    <property type="project" value="InterPro"/>
</dbReference>
<dbReference type="InterPro" id="IPR002509">
    <property type="entry name" value="NODB_dom"/>
</dbReference>
<comment type="caution">
    <text evidence="8">The sequence shown here is derived from an EMBL/GenBank/DDBJ whole genome shotgun (WGS) entry which is preliminary data.</text>
</comment>
<dbReference type="GO" id="GO:0005975">
    <property type="term" value="P:carbohydrate metabolic process"/>
    <property type="evidence" value="ECO:0007669"/>
    <property type="project" value="InterPro"/>
</dbReference>
<dbReference type="GO" id="GO:0006144">
    <property type="term" value="P:purine nucleobase metabolic process"/>
    <property type="evidence" value="ECO:0007669"/>
    <property type="project" value="UniProtKB-KW"/>
</dbReference>
<dbReference type="InterPro" id="IPR018020">
    <property type="entry name" value="OHCU_decarboxylase"/>
</dbReference>
<dbReference type="PROSITE" id="PS51677">
    <property type="entry name" value="NODB"/>
    <property type="match status" value="1"/>
</dbReference>
<dbReference type="NCBIfam" id="TIGR03164">
    <property type="entry name" value="UHCUDC"/>
    <property type="match status" value="1"/>
</dbReference>
<dbReference type="UniPathway" id="UPA00394">
    <property type="reaction ID" value="UER00652"/>
</dbReference>
<evidence type="ECO:0000256" key="5">
    <source>
        <dbReference type="ARBA" id="ARBA00032976"/>
    </source>
</evidence>
<dbReference type="eggNOG" id="COG3195">
    <property type="taxonomic scope" value="Bacteria"/>
</dbReference>
<sequence>MTTSYPRDMLGYGRRAPDPRWPNPGGAGSAKICVQFVVNYEEGGENAIIHGDKASEAFLSEIVGAAPWPGLRHMNMESIYEYGARAGFWRLWRMFTERSLPVTVYGVASALERSPEQVAAMQEAGWEIASHGLKWIDYRDHTIEAERADMDEALELHEAVTGEKPLGWYTGRSSQHTLELAAERDFLYASDAYADDLPYWQETRTKPLLILPYTLDSNDMRFATPQGFNTGEQFYTYLKDAFDCLYEEGEKGQAKMLNIGLHCRLVGRPGRTQALARFLDYIGSKPDVWVATRADIAKHWREHFPYRPSIQPSRLERDIFLRMFGGVFEHSPYLAERVLERGIGQAHDTAQGLSAAFAVAFRRASEAERLMVLRAHPDLAGRLALAGGLTAESSAEQASAGLDQLTPDELTRFTELNARYVGRFGFPFIIAVRGLDKHAILRAFEARVENDPATELSTACREVEKIARLRITAILGE</sequence>
<comment type="similarity">
    <text evidence="2">Belongs to the polysaccharide deacetylase family.</text>
</comment>
<dbReference type="GO" id="GO:0000255">
    <property type="term" value="P:allantoin metabolic process"/>
    <property type="evidence" value="ECO:0007669"/>
    <property type="project" value="InterPro"/>
</dbReference>